<dbReference type="PROSITE" id="PS00737">
    <property type="entry name" value="THIOLASE_2"/>
    <property type="match status" value="1"/>
</dbReference>
<dbReference type="PANTHER" id="PTHR42870">
    <property type="entry name" value="ACETYL-COA C-ACETYLTRANSFERASE"/>
    <property type="match status" value="1"/>
</dbReference>
<comment type="caution">
    <text evidence="10">The sequence shown here is derived from an EMBL/GenBank/DDBJ whole genome shotgun (WGS) entry which is preliminary data.</text>
</comment>
<keyword evidence="2" id="KW-0813">Transport</keyword>
<protein>
    <recommendedName>
        <fullName evidence="1">propanoyl-CoA C-acyltransferase</fullName>
        <ecNumber evidence="1">2.3.1.176</ecNumber>
    </recommendedName>
    <alternativeName>
        <fullName evidence="6">Propanoyl-CoA C-acyltransferase</fullName>
    </alternativeName>
</protein>
<sequence>MTAVSVQGSGMTRFGRHPDRTPRDLVEEAVAAALDDAGLEPRDVDAVVVGNAVDGLMTGQESVRGQVVLRGTGIRGVPVVNTENACASGAVAAHLGWQSIVAGLYRRVLVVGYEKLVHPDREKAFRAFDASMDLAEMHALHPSPPADRTIFMDHYADRSDLDEDVLAEIAAKNHTHGALNPLAQHRTPLGAADVLASRPIVGPLRLRMCAPMGDGAAAVVLSSTPGPVHIDASVMTSGRGDDASMPTAVSRAAASAYERAGLGPDDLDLVELHDATAVGELELYAQLQLCDPGSEDALVKGGTTRLGGARPVNTSGGLLARGHPIGATGVAQLVELHTQLTGRAGARQVDGARIAMAQNLGGIVGTDVACAVVHVLGGPS</sequence>
<accession>A0A511DEF7</accession>
<evidence type="ECO:0000256" key="1">
    <source>
        <dbReference type="ARBA" id="ARBA00012352"/>
    </source>
</evidence>
<feature type="compositionally biased region" description="Polar residues" evidence="7">
    <location>
        <begin position="1"/>
        <end position="10"/>
    </location>
</feature>
<evidence type="ECO:0000259" key="9">
    <source>
        <dbReference type="Pfam" id="PF22691"/>
    </source>
</evidence>
<dbReference type="InterPro" id="IPR020616">
    <property type="entry name" value="Thiolase_N"/>
</dbReference>
<evidence type="ECO:0000256" key="2">
    <source>
        <dbReference type="ARBA" id="ARBA00022448"/>
    </source>
</evidence>
<dbReference type="InterPro" id="IPR055140">
    <property type="entry name" value="Thiolase_C_2"/>
</dbReference>
<evidence type="ECO:0000313" key="10">
    <source>
        <dbReference type="EMBL" id="GEL23190.1"/>
    </source>
</evidence>
<evidence type="ECO:0000256" key="7">
    <source>
        <dbReference type="SAM" id="MobiDB-lite"/>
    </source>
</evidence>
<dbReference type="InterPro" id="IPR002155">
    <property type="entry name" value="Thiolase"/>
</dbReference>
<reference evidence="10 11" key="1">
    <citation type="submission" date="2019-07" db="EMBL/GenBank/DDBJ databases">
        <title>Whole genome shotgun sequence of Pseudonocardia sulfidoxydans NBRC 16205.</title>
        <authorList>
            <person name="Hosoyama A."/>
            <person name="Uohara A."/>
            <person name="Ohji S."/>
            <person name="Ichikawa N."/>
        </authorList>
    </citation>
    <scope>NUCLEOTIDE SEQUENCE [LARGE SCALE GENOMIC DNA]</scope>
    <source>
        <strain evidence="10 11">NBRC 16205</strain>
    </source>
</reference>
<feature type="region of interest" description="Disordered" evidence="7">
    <location>
        <begin position="1"/>
        <end position="21"/>
    </location>
</feature>
<keyword evidence="3" id="KW-0808">Transferase</keyword>
<dbReference type="OrthoDB" id="9785768at2"/>
<dbReference type="EC" id="2.3.1.176" evidence="1"/>
<proteinExistence type="predicted"/>
<dbReference type="GO" id="GO:0006869">
    <property type="term" value="P:lipid transport"/>
    <property type="evidence" value="ECO:0007669"/>
    <property type="project" value="UniProtKB-KW"/>
</dbReference>
<evidence type="ECO:0000256" key="6">
    <source>
        <dbReference type="ARBA" id="ARBA00032316"/>
    </source>
</evidence>
<keyword evidence="4" id="KW-0445">Lipid transport</keyword>
<feature type="domain" description="Thiolase N-terminal" evidence="8">
    <location>
        <begin position="7"/>
        <end position="184"/>
    </location>
</feature>
<dbReference type="AlphaFoldDB" id="A0A511DEF7"/>
<name>A0A511DEF7_9PSEU</name>
<organism evidence="10 11">
    <name type="scientific">Pseudonocardia sulfidoxydans NBRC 16205</name>
    <dbReference type="NCBI Taxonomy" id="1223511"/>
    <lineage>
        <taxon>Bacteria</taxon>
        <taxon>Bacillati</taxon>
        <taxon>Actinomycetota</taxon>
        <taxon>Actinomycetes</taxon>
        <taxon>Pseudonocardiales</taxon>
        <taxon>Pseudonocardiaceae</taxon>
        <taxon>Pseudonocardia</taxon>
    </lineage>
</organism>
<dbReference type="GO" id="GO:0016747">
    <property type="term" value="F:acyltransferase activity, transferring groups other than amino-acyl groups"/>
    <property type="evidence" value="ECO:0007669"/>
    <property type="project" value="InterPro"/>
</dbReference>
<dbReference type="SUPFAM" id="SSF53901">
    <property type="entry name" value="Thiolase-like"/>
    <property type="match status" value="1"/>
</dbReference>
<keyword evidence="11" id="KW-1185">Reference proteome</keyword>
<gene>
    <name evidence="10" type="ORF">PSU4_21440</name>
</gene>
<feature type="domain" description="Thiolase C-terminal" evidence="9">
    <location>
        <begin position="244"/>
        <end position="368"/>
    </location>
</feature>
<dbReference type="EMBL" id="BJVJ01000016">
    <property type="protein sequence ID" value="GEL23190.1"/>
    <property type="molecule type" value="Genomic_DNA"/>
</dbReference>
<dbReference type="Pfam" id="PF00108">
    <property type="entry name" value="Thiolase_N"/>
    <property type="match status" value="1"/>
</dbReference>
<dbReference type="InterPro" id="IPR020613">
    <property type="entry name" value="Thiolase_CS"/>
</dbReference>
<keyword evidence="5" id="KW-0446">Lipid-binding</keyword>
<dbReference type="RefSeq" id="WP_147105799.1">
    <property type="nucleotide sequence ID" value="NZ_BJVJ01000016.1"/>
</dbReference>
<dbReference type="CDD" id="cd00829">
    <property type="entry name" value="SCP-x_thiolase"/>
    <property type="match status" value="1"/>
</dbReference>
<evidence type="ECO:0000256" key="4">
    <source>
        <dbReference type="ARBA" id="ARBA00023055"/>
    </source>
</evidence>
<dbReference type="InterPro" id="IPR016039">
    <property type="entry name" value="Thiolase-like"/>
</dbReference>
<dbReference type="GO" id="GO:0008289">
    <property type="term" value="F:lipid binding"/>
    <property type="evidence" value="ECO:0007669"/>
    <property type="project" value="UniProtKB-KW"/>
</dbReference>
<dbReference type="Gene3D" id="3.40.47.10">
    <property type="match status" value="1"/>
</dbReference>
<evidence type="ECO:0000259" key="8">
    <source>
        <dbReference type="Pfam" id="PF00108"/>
    </source>
</evidence>
<dbReference type="Pfam" id="PF22691">
    <property type="entry name" value="Thiolase_C_1"/>
    <property type="match status" value="1"/>
</dbReference>
<dbReference type="PANTHER" id="PTHR42870:SF1">
    <property type="entry name" value="NON-SPECIFIC LIPID-TRANSFER PROTEIN-LIKE 2"/>
    <property type="match status" value="1"/>
</dbReference>
<dbReference type="Proteomes" id="UP000321685">
    <property type="component" value="Unassembled WGS sequence"/>
</dbReference>
<dbReference type="PIRSF" id="PIRSF000429">
    <property type="entry name" value="Ac-CoA_Ac_transf"/>
    <property type="match status" value="1"/>
</dbReference>
<evidence type="ECO:0000256" key="5">
    <source>
        <dbReference type="ARBA" id="ARBA00023121"/>
    </source>
</evidence>
<evidence type="ECO:0000256" key="3">
    <source>
        <dbReference type="ARBA" id="ARBA00022679"/>
    </source>
</evidence>
<evidence type="ECO:0000313" key="11">
    <source>
        <dbReference type="Proteomes" id="UP000321685"/>
    </source>
</evidence>